<dbReference type="PANTHER" id="PTHR30251:SF2">
    <property type="entry name" value="FIMBRIAL CHAPERONE YADV-RELATED"/>
    <property type="match status" value="1"/>
</dbReference>
<reference evidence="2 3" key="1">
    <citation type="submission" date="2020-08" db="EMBL/GenBank/DDBJ databases">
        <title>Genomic Encyclopedia of Type Strains, Phase IV (KMG-IV): sequencing the most valuable type-strain genomes for metagenomic binning, comparative biology and taxonomic classification.</title>
        <authorList>
            <person name="Goeker M."/>
        </authorList>
    </citation>
    <scope>NUCLEOTIDE SEQUENCE [LARGE SCALE GENOMIC DNA]</scope>
    <source>
        <strain evidence="2 3">DSM 23240</strain>
    </source>
</reference>
<dbReference type="InterPro" id="IPR008962">
    <property type="entry name" value="PapD-like_sf"/>
</dbReference>
<evidence type="ECO:0000259" key="1">
    <source>
        <dbReference type="Pfam" id="PF00345"/>
    </source>
</evidence>
<dbReference type="AlphaFoldDB" id="A0A840RYR2"/>
<dbReference type="SUPFAM" id="SSF49354">
    <property type="entry name" value="PapD-like"/>
    <property type="match status" value="1"/>
</dbReference>
<dbReference type="GO" id="GO:0071555">
    <property type="term" value="P:cell wall organization"/>
    <property type="evidence" value="ECO:0007669"/>
    <property type="project" value="InterPro"/>
</dbReference>
<gene>
    <name evidence="2" type="ORF">HNR39_004132</name>
</gene>
<evidence type="ECO:0000313" key="2">
    <source>
        <dbReference type="EMBL" id="MBB5202268.1"/>
    </source>
</evidence>
<dbReference type="InterPro" id="IPR013783">
    <property type="entry name" value="Ig-like_fold"/>
</dbReference>
<organism evidence="2 3">
    <name type="scientific">Glaciimonas immobilis</name>
    <dbReference type="NCBI Taxonomy" id="728004"/>
    <lineage>
        <taxon>Bacteria</taxon>
        <taxon>Pseudomonadati</taxon>
        <taxon>Pseudomonadota</taxon>
        <taxon>Betaproteobacteria</taxon>
        <taxon>Burkholderiales</taxon>
        <taxon>Oxalobacteraceae</taxon>
        <taxon>Glaciimonas</taxon>
    </lineage>
</organism>
<evidence type="ECO:0000313" key="3">
    <source>
        <dbReference type="Proteomes" id="UP000571084"/>
    </source>
</evidence>
<dbReference type="Pfam" id="PF00345">
    <property type="entry name" value="PapD_N"/>
    <property type="match status" value="1"/>
</dbReference>
<comment type="caution">
    <text evidence="2">The sequence shown here is derived from an EMBL/GenBank/DDBJ whole genome shotgun (WGS) entry which is preliminary data.</text>
</comment>
<proteinExistence type="predicted"/>
<dbReference type="Gene3D" id="2.60.40.10">
    <property type="entry name" value="Immunoglobulins"/>
    <property type="match status" value="1"/>
</dbReference>
<dbReference type="EMBL" id="JACHHQ010000012">
    <property type="protein sequence ID" value="MBB5202268.1"/>
    <property type="molecule type" value="Genomic_DNA"/>
</dbReference>
<dbReference type="PANTHER" id="PTHR30251">
    <property type="entry name" value="PILUS ASSEMBLY CHAPERONE"/>
    <property type="match status" value="1"/>
</dbReference>
<name>A0A840RYR2_9BURK</name>
<feature type="domain" description="Pili assembly chaperone N-terminal" evidence="1">
    <location>
        <begin position="43"/>
        <end position="82"/>
    </location>
</feature>
<dbReference type="Proteomes" id="UP000571084">
    <property type="component" value="Unassembled WGS sequence"/>
</dbReference>
<accession>A0A840RYR2</accession>
<dbReference type="InterPro" id="IPR050643">
    <property type="entry name" value="Periplasmic_pilus_chap"/>
</dbReference>
<sequence length="92" mass="10127">MARALISVDYALLRAVMFPHYFTRTCAVALLSFGCATHAAASISVGGTRVIYDAAKREASVSIRNLGNAPYVVQAWIDAGRSVWREINRHWS</sequence>
<keyword evidence="3" id="KW-1185">Reference proteome</keyword>
<dbReference type="GO" id="GO:0030288">
    <property type="term" value="C:outer membrane-bounded periplasmic space"/>
    <property type="evidence" value="ECO:0007669"/>
    <property type="project" value="InterPro"/>
</dbReference>
<dbReference type="PROSITE" id="PS51257">
    <property type="entry name" value="PROKAR_LIPOPROTEIN"/>
    <property type="match status" value="1"/>
</dbReference>
<dbReference type="InterPro" id="IPR016147">
    <property type="entry name" value="Pili_assmbl_chaperone_N"/>
</dbReference>
<protein>
    <submittedName>
        <fullName evidence="2">P pilus assembly chaperone PapD</fullName>
    </submittedName>
</protein>